<protein>
    <submittedName>
        <fullName evidence="4">AGAP005240-PA-like protein</fullName>
    </submittedName>
</protein>
<proteinExistence type="predicted"/>
<feature type="region of interest" description="Disordered" evidence="1">
    <location>
        <begin position="292"/>
        <end position="355"/>
    </location>
</feature>
<dbReference type="SUPFAM" id="SSF49854">
    <property type="entry name" value="Spermadhesin, CUB domain"/>
    <property type="match status" value="1"/>
</dbReference>
<feature type="transmembrane region" description="Helical" evidence="2">
    <location>
        <begin position="226"/>
        <end position="249"/>
    </location>
</feature>
<dbReference type="OrthoDB" id="47276at2759"/>
<feature type="compositionally biased region" description="Polar residues" evidence="1">
    <location>
        <begin position="324"/>
        <end position="347"/>
    </location>
</feature>
<dbReference type="EMBL" id="KE525409">
    <property type="protein sequence ID" value="KFB52967.1"/>
    <property type="molecule type" value="Genomic_DNA"/>
</dbReference>
<dbReference type="VEuPathDB" id="VectorBase:ASIC021256"/>
<evidence type="ECO:0000256" key="3">
    <source>
        <dbReference type="SAM" id="SignalP"/>
    </source>
</evidence>
<keyword evidence="2" id="KW-1133">Transmembrane helix</keyword>
<evidence type="ECO:0000313" key="5">
    <source>
        <dbReference type="EnsemblMetazoa" id="ASIC021256-PA"/>
    </source>
</evidence>
<feature type="chain" id="PRO_5001785365" evidence="3">
    <location>
        <begin position="19"/>
        <end position="355"/>
    </location>
</feature>
<accession>A0A084WRX3</accession>
<keyword evidence="6" id="KW-1185">Reference proteome</keyword>
<name>A0A084WRX3_ANOSI</name>
<organism evidence="4">
    <name type="scientific">Anopheles sinensis</name>
    <name type="common">Mosquito</name>
    <dbReference type="NCBI Taxonomy" id="74873"/>
    <lineage>
        <taxon>Eukaryota</taxon>
        <taxon>Metazoa</taxon>
        <taxon>Ecdysozoa</taxon>
        <taxon>Arthropoda</taxon>
        <taxon>Hexapoda</taxon>
        <taxon>Insecta</taxon>
        <taxon>Pterygota</taxon>
        <taxon>Neoptera</taxon>
        <taxon>Endopterygota</taxon>
        <taxon>Diptera</taxon>
        <taxon>Nematocera</taxon>
        <taxon>Culicoidea</taxon>
        <taxon>Culicidae</taxon>
        <taxon>Anophelinae</taxon>
        <taxon>Anopheles</taxon>
    </lineage>
</organism>
<dbReference type="VEuPathDB" id="VectorBase:ASIS009405"/>
<keyword evidence="2" id="KW-0472">Membrane</keyword>
<sequence>MVQYNLIVLFAAFCGAYGAGYEYHDFVSTGICPTRRNVLLETFSRWSQPKEIRILSDPQRGIIYDQSWNSSSFKRYDECKFTLQTPPGAGLYLIVRKLNLRRDSKGNCIDTVTVKQSNNKKTRFCYTPTDVPRSFSDHSHMKITIKLDNFVPLPTVEDTLQVQLIATPKVDCLFGTNRLRCEPYDSESCIDESFSRDGTINCPSCVDEGGCSTDLETVYVADKQSIALTAFVSLLFTMLVCCGCIWCLYKNRRCMTSCSNHEGRAATDNDASNIRFRGPRAARSSGILSVELPGSSHDLRPTAPKLEEKDLPPSYDALFPTAADASTASGPTTVSTATSPTIPSTEVGQELDSTK</sequence>
<keyword evidence="2" id="KW-0812">Transmembrane</keyword>
<gene>
    <name evidence="4" type="ORF">ZHAS_00021256</name>
</gene>
<dbReference type="Gene3D" id="2.60.120.290">
    <property type="entry name" value="Spermadhesin, CUB domain"/>
    <property type="match status" value="1"/>
</dbReference>
<keyword evidence="3" id="KW-0732">Signal</keyword>
<dbReference type="EMBL" id="ATLV01026273">
    <property type="status" value="NOT_ANNOTATED_CDS"/>
    <property type="molecule type" value="Genomic_DNA"/>
</dbReference>
<evidence type="ECO:0000256" key="1">
    <source>
        <dbReference type="SAM" id="MobiDB-lite"/>
    </source>
</evidence>
<dbReference type="InterPro" id="IPR035914">
    <property type="entry name" value="Sperma_CUB_dom_sf"/>
</dbReference>
<reference evidence="4 6" key="1">
    <citation type="journal article" date="2014" name="BMC Genomics">
        <title>Genome sequence of Anopheles sinensis provides insight into genetics basis of mosquito competence for malaria parasites.</title>
        <authorList>
            <person name="Zhou D."/>
            <person name="Zhang D."/>
            <person name="Ding G."/>
            <person name="Shi L."/>
            <person name="Hou Q."/>
            <person name="Ye Y."/>
            <person name="Xu Y."/>
            <person name="Zhou H."/>
            <person name="Xiong C."/>
            <person name="Li S."/>
            <person name="Yu J."/>
            <person name="Hong S."/>
            <person name="Yu X."/>
            <person name="Zou P."/>
            <person name="Chen C."/>
            <person name="Chang X."/>
            <person name="Wang W."/>
            <person name="Lv Y."/>
            <person name="Sun Y."/>
            <person name="Ma L."/>
            <person name="Shen B."/>
            <person name="Zhu C."/>
        </authorList>
    </citation>
    <scope>NUCLEOTIDE SEQUENCE [LARGE SCALE GENOMIC DNA]</scope>
</reference>
<evidence type="ECO:0000256" key="2">
    <source>
        <dbReference type="SAM" id="Phobius"/>
    </source>
</evidence>
<dbReference type="OMA" id="MCLWICK"/>
<dbReference type="Proteomes" id="UP000030765">
    <property type="component" value="Unassembled WGS sequence"/>
</dbReference>
<feature type="compositionally biased region" description="Basic and acidic residues" evidence="1">
    <location>
        <begin position="297"/>
        <end position="311"/>
    </location>
</feature>
<evidence type="ECO:0000313" key="4">
    <source>
        <dbReference type="EMBL" id="KFB52967.1"/>
    </source>
</evidence>
<reference evidence="5" key="2">
    <citation type="submission" date="2020-05" db="UniProtKB">
        <authorList>
            <consortium name="EnsemblMetazoa"/>
        </authorList>
    </citation>
    <scope>IDENTIFICATION</scope>
</reference>
<evidence type="ECO:0000313" key="6">
    <source>
        <dbReference type="Proteomes" id="UP000030765"/>
    </source>
</evidence>
<feature type="signal peptide" evidence="3">
    <location>
        <begin position="1"/>
        <end position="18"/>
    </location>
</feature>
<dbReference type="AlphaFoldDB" id="A0A084WRX3"/>
<dbReference type="EnsemblMetazoa" id="ASIC021256-RA">
    <property type="protein sequence ID" value="ASIC021256-PA"/>
    <property type="gene ID" value="ASIC021256"/>
</dbReference>